<sequence>MSEKISKSKSFRTVCGRTKKPGFFPGQSVSPVGKSRVSPPSAVAAMRQPEKFLIY</sequence>
<organism evidence="1 2">
    <name type="scientific">Desulfonema magnum</name>
    <dbReference type="NCBI Taxonomy" id="45655"/>
    <lineage>
        <taxon>Bacteria</taxon>
        <taxon>Pseudomonadati</taxon>
        <taxon>Thermodesulfobacteriota</taxon>
        <taxon>Desulfobacteria</taxon>
        <taxon>Desulfobacterales</taxon>
        <taxon>Desulfococcaceae</taxon>
        <taxon>Desulfonema</taxon>
    </lineage>
</organism>
<dbReference type="AlphaFoldDB" id="A0A975BMD1"/>
<reference evidence="1" key="1">
    <citation type="journal article" date="2021" name="Microb. Physiol.">
        <title>Proteogenomic Insights into the Physiology of Marine, Sulfate-Reducing, Filamentous Desulfonema limicola and Desulfonema magnum.</title>
        <authorList>
            <person name="Schnaars V."/>
            <person name="Wohlbrand L."/>
            <person name="Scheve S."/>
            <person name="Hinrichs C."/>
            <person name="Reinhardt R."/>
            <person name="Rabus R."/>
        </authorList>
    </citation>
    <scope>NUCLEOTIDE SEQUENCE</scope>
    <source>
        <strain evidence="1">4be13</strain>
    </source>
</reference>
<accession>A0A975BMD1</accession>
<keyword evidence="2" id="KW-1185">Reference proteome</keyword>
<dbReference type="EMBL" id="CP061800">
    <property type="protein sequence ID" value="QTA87670.1"/>
    <property type="molecule type" value="Genomic_DNA"/>
</dbReference>
<protein>
    <submittedName>
        <fullName evidence="1">Uncharacterized protein</fullName>
    </submittedName>
</protein>
<evidence type="ECO:0000313" key="2">
    <source>
        <dbReference type="Proteomes" id="UP000663722"/>
    </source>
</evidence>
<gene>
    <name evidence="1" type="ORF">dnm_037040</name>
</gene>
<proteinExistence type="predicted"/>
<dbReference type="KEGG" id="dmm:dnm_037040"/>
<name>A0A975BMD1_9BACT</name>
<dbReference type="Proteomes" id="UP000663722">
    <property type="component" value="Chromosome"/>
</dbReference>
<evidence type="ECO:0000313" key="1">
    <source>
        <dbReference type="EMBL" id="QTA87670.1"/>
    </source>
</evidence>